<organism evidence="2 3">
    <name type="scientific">Modicisalibacter luteus</name>
    <dbReference type="NCBI Taxonomy" id="453962"/>
    <lineage>
        <taxon>Bacteria</taxon>
        <taxon>Pseudomonadati</taxon>
        <taxon>Pseudomonadota</taxon>
        <taxon>Gammaproteobacteria</taxon>
        <taxon>Oceanospirillales</taxon>
        <taxon>Halomonadaceae</taxon>
        <taxon>Modicisalibacter</taxon>
    </lineage>
</organism>
<dbReference type="EMBL" id="JBHRUH010000009">
    <property type="protein sequence ID" value="MFC3291255.1"/>
    <property type="molecule type" value="Genomic_DNA"/>
</dbReference>
<evidence type="ECO:0000313" key="3">
    <source>
        <dbReference type="Proteomes" id="UP001595640"/>
    </source>
</evidence>
<feature type="region of interest" description="Disordered" evidence="1">
    <location>
        <begin position="35"/>
        <end position="57"/>
    </location>
</feature>
<accession>A0ABV7LYJ3</accession>
<evidence type="ECO:0000256" key="1">
    <source>
        <dbReference type="SAM" id="MobiDB-lite"/>
    </source>
</evidence>
<protein>
    <submittedName>
        <fullName evidence="2">Uncharacterized protein</fullName>
    </submittedName>
</protein>
<comment type="caution">
    <text evidence="2">The sequence shown here is derived from an EMBL/GenBank/DDBJ whole genome shotgun (WGS) entry which is preliminary data.</text>
</comment>
<name>A0ABV7LYJ3_9GAMM</name>
<sequence>MWTRYAAVNAVRENRIMSQYELKAATKAILSLTSRSKTAQGGDARLVERANDETTPS</sequence>
<feature type="compositionally biased region" description="Basic and acidic residues" evidence="1">
    <location>
        <begin position="45"/>
        <end position="57"/>
    </location>
</feature>
<gene>
    <name evidence="2" type="ORF">ACFOEI_04135</name>
</gene>
<proteinExistence type="predicted"/>
<reference evidence="3" key="1">
    <citation type="journal article" date="2019" name="Int. J. Syst. Evol. Microbiol.">
        <title>The Global Catalogue of Microorganisms (GCM) 10K type strain sequencing project: providing services to taxonomists for standard genome sequencing and annotation.</title>
        <authorList>
            <consortium name="The Broad Institute Genomics Platform"/>
            <consortium name="The Broad Institute Genome Sequencing Center for Infectious Disease"/>
            <person name="Wu L."/>
            <person name="Ma J."/>
        </authorList>
    </citation>
    <scope>NUCLEOTIDE SEQUENCE [LARGE SCALE GENOMIC DNA]</scope>
    <source>
        <strain evidence="3">KCTC 12847</strain>
    </source>
</reference>
<dbReference type="RefSeq" id="WP_019020648.1">
    <property type="nucleotide sequence ID" value="NZ_BMXD01000014.1"/>
</dbReference>
<keyword evidence="3" id="KW-1185">Reference proteome</keyword>
<dbReference type="Proteomes" id="UP001595640">
    <property type="component" value="Unassembled WGS sequence"/>
</dbReference>
<evidence type="ECO:0000313" key="2">
    <source>
        <dbReference type="EMBL" id="MFC3291255.1"/>
    </source>
</evidence>